<keyword evidence="2" id="KW-1133">Transmembrane helix</keyword>
<feature type="region of interest" description="Disordered" evidence="1">
    <location>
        <begin position="590"/>
        <end position="729"/>
    </location>
</feature>
<dbReference type="AlphaFoldDB" id="A0A378V2W6"/>
<evidence type="ECO:0000256" key="2">
    <source>
        <dbReference type="SAM" id="Phobius"/>
    </source>
</evidence>
<feature type="compositionally biased region" description="Basic residues" evidence="1">
    <location>
        <begin position="666"/>
        <end position="675"/>
    </location>
</feature>
<feature type="compositionally biased region" description="Basic residues" evidence="1">
    <location>
        <begin position="474"/>
        <end position="502"/>
    </location>
</feature>
<feature type="compositionally biased region" description="Basic residues" evidence="1">
    <location>
        <begin position="524"/>
        <end position="568"/>
    </location>
</feature>
<feature type="compositionally biased region" description="Basic residues" evidence="1">
    <location>
        <begin position="590"/>
        <end position="651"/>
    </location>
</feature>
<feature type="region of interest" description="Disordered" evidence="1">
    <location>
        <begin position="184"/>
        <end position="211"/>
    </location>
</feature>
<sequence>MTILGPRPVRENVVEPFDPLPRRRRFVPRSRRGKAAVAAAMTGVLVAGVLGAAYETSPGGALWGVTRTVFPGHAQEVALTAVVEDLKKAQDILGSGLQPTADQLTDARTALNQAKQDLDYLSPSPERTSLQNLYLQLTQQLLQYTPESVQRLAPLPAAPPAPPAPEPLQDDVALTSATAPTWGYGAPDDYVPPPPGVPDSPMADWPQPADPPLTPNLANLGYYDPSWGQLYGYDRGGWYNYDLSGYNQYGYDFIGFDRWGYDRWGYDRWGYDRWGYNWAGYNWAGYDRHGWDRNGCNEWGQHRDRPGDPRNQRWYDRHHPYRQYYLWKFRNYNPVYRRTQWNRAHGFNPHLYRDWNRNRDWHNPRNRDWAPPAIPVRTTIDIRISSPVVNLNASLTQFISDDKVTRTSKSLMKDLADKSARNFARELAPRTNPSTSGGRRRCRVSALRHPRKAAKHRLSQRHWPHHRRWRLPHRLRRRRRCRPHSKLPSFRRHPPTRRRRSTNRIESRRPHLRRKPNQIFPRASRSRRHGPAGRTRLKHRRTSPNRPARPARRRIVPARPRRRARPLQIRRCRRPRRPHLRRHRANRCLRSSGMHRKRLRRSVIRSRFPSPRHRPRRHRRLFARHRCGRSPRPRLRPLLRLRLPRKNRPPRIRLPNAKPRSGNRPLSKHLRRRRLRVSDPLERHPHDRNRRPARRRPRGRLLRNVQSSRARSPRHRRGRSARRRCARVAGNRYPTTALPSRRTGRRERTARAEIRRRTWRTCRRRRPDRAR</sequence>
<keyword evidence="2" id="KW-0812">Transmembrane</keyword>
<feature type="transmembrane region" description="Helical" evidence="2">
    <location>
        <begin position="35"/>
        <end position="54"/>
    </location>
</feature>
<gene>
    <name evidence="3" type="ORF">NCTC1542_06252</name>
</gene>
<evidence type="ECO:0000313" key="3">
    <source>
        <dbReference type="EMBL" id="SUA04744.1"/>
    </source>
</evidence>
<feature type="compositionally biased region" description="Basic residues" evidence="1">
    <location>
        <begin position="686"/>
        <end position="701"/>
    </location>
</feature>
<feature type="compositionally biased region" description="Basic and acidic residues" evidence="1">
    <location>
        <begin position="676"/>
        <end position="685"/>
    </location>
</feature>
<dbReference type="Proteomes" id="UP000255389">
    <property type="component" value="Unassembled WGS sequence"/>
</dbReference>
<reference evidence="3 4" key="1">
    <citation type="submission" date="2018-06" db="EMBL/GenBank/DDBJ databases">
        <authorList>
            <consortium name="Pathogen Informatics"/>
            <person name="Doyle S."/>
        </authorList>
    </citation>
    <scope>NUCLEOTIDE SEQUENCE [LARGE SCALE GENOMIC DNA]</scope>
    <source>
        <strain evidence="3 4">NCTC1542</strain>
    </source>
</reference>
<keyword evidence="2" id="KW-0472">Membrane</keyword>
<dbReference type="EMBL" id="UGQY01000004">
    <property type="protein sequence ID" value="SUA04744.1"/>
    <property type="molecule type" value="Genomic_DNA"/>
</dbReference>
<organism evidence="3 4">
    <name type="scientific">Mycolicibacterium fortuitum</name>
    <name type="common">Mycobacterium fortuitum</name>
    <dbReference type="NCBI Taxonomy" id="1766"/>
    <lineage>
        <taxon>Bacteria</taxon>
        <taxon>Bacillati</taxon>
        <taxon>Actinomycetota</taxon>
        <taxon>Actinomycetes</taxon>
        <taxon>Mycobacteriales</taxon>
        <taxon>Mycobacteriaceae</taxon>
        <taxon>Mycolicibacterium</taxon>
    </lineage>
</organism>
<accession>A0A378V2W6</accession>
<evidence type="ECO:0000313" key="4">
    <source>
        <dbReference type="Proteomes" id="UP000255389"/>
    </source>
</evidence>
<proteinExistence type="predicted"/>
<evidence type="ECO:0000256" key="1">
    <source>
        <dbReference type="SAM" id="MobiDB-lite"/>
    </source>
</evidence>
<feature type="region of interest" description="Disordered" evidence="1">
    <location>
        <begin position="474"/>
        <end position="568"/>
    </location>
</feature>
<name>A0A378V2W6_MYCFO</name>
<protein>
    <submittedName>
        <fullName evidence="3">Uncharacterized protein</fullName>
    </submittedName>
</protein>
<feature type="compositionally biased region" description="Basic residues" evidence="1">
    <location>
        <begin position="711"/>
        <end position="726"/>
    </location>
</feature>